<dbReference type="Proteomes" id="UP001274830">
    <property type="component" value="Unassembled WGS sequence"/>
</dbReference>
<sequence length="83" mass="9845">MPNSSETDRIMIAIGYQAPWYPNHKQRLYLPLEHVDFFMRHGGQPVEVRAEFLGPNEMEGLYKNYDFSFEPHHVSQQRRPAKL</sequence>
<name>A0AAE0WP13_9PEZI</name>
<dbReference type="EMBL" id="JAUTXT010000015">
    <property type="protein sequence ID" value="KAK3675360.1"/>
    <property type="molecule type" value="Genomic_DNA"/>
</dbReference>
<proteinExistence type="predicted"/>
<comment type="caution">
    <text evidence="1">The sequence shown here is derived from an EMBL/GenBank/DDBJ whole genome shotgun (WGS) entry which is preliminary data.</text>
</comment>
<dbReference type="AlphaFoldDB" id="A0AAE0WP13"/>
<keyword evidence="2" id="KW-1185">Reference proteome</keyword>
<evidence type="ECO:0000313" key="2">
    <source>
        <dbReference type="Proteomes" id="UP001274830"/>
    </source>
</evidence>
<evidence type="ECO:0000313" key="1">
    <source>
        <dbReference type="EMBL" id="KAK3675360.1"/>
    </source>
</evidence>
<gene>
    <name evidence="1" type="ORF">LTR78_004870</name>
</gene>
<organism evidence="1 2">
    <name type="scientific">Recurvomyces mirabilis</name>
    <dbReference type="NCBI Taxonomy" id="574656"/>
    <lineage>
        <taxon>Eukaryota</taxon>
        <taxon>Fungi</taxon>
        <taxon>Dikarya</taxon>
        <taxon>Ascomycota</taxon>
        <taxon>Pezizomycotina</taxon>
        <taxon>Dothideomycetes</taxon>
        <taxon>Dothideomycetidae</taxon>
        <taxon>Mycosphaerellales</taxon>
        <taxon>Teratosphaeriaceae</taxon>
        <taxon>Recurvomyces</taxon>
    </lineage>
</organism>
<reference evidence="1" key="1">
    <citation type="submission" date="2023-07" db="EMBL/GenBank/DDBJ databases">
        <title>Black Yeasts Isolated from many extreme environments.</title>
        <authorList>
            <person name="Coleine C."/>
            <person name="Stajich J.E."/>
            <person name="Selbmann L."/>
        </authorList>
    </citation>
    <scope>NUCLEOTIDE SEQUENCE</scope>
    <source>
        <strain evidence="1">CCFEE 5485</strain>
    </source>
</reference>
<protein>
    <submittedName>
        <fullName evidence="1">Uncharacterized protein</fullName>
    </submittedName>
</protein>
<accession>A0AAE0WP13</accession>